<evidence type="ECO:0000259" key="2">
    <source>
        <dbReference type="Pfam" id="PF00578"/>
    </source>
</evidence>
<dbReference type="SUPFAM" id="SSF52833">
    <property type="entry name" value="Thioredoxin-like"/>
    <property type="match status" value="1"/>
</dbReference>
<dbReference type="Pfam" id="PF00578">
    <property type="entry name" value="AhpC-TSA"/>
    <property type="match status" value="1"/>
</dbReference>
<protein>
    <recommendedName>
        <fullName evidence="2">Alkyl hydroperoxide reductase subunit C/ Thiol specific antioxidant domain-containing protein</fullName>
    </recommendedName>
</protein>
<sequence length="211" mass="24422">MPEPLPSSRLKRILLSLLLVAGIVIAALCYYKITRTYQPVDIDSIRPTAKRNAPLFELYDYHKPQERVRLATYLGRHRILLVFFDGQRGIIDDPVLKELRNYLPQLKSTRTKVIAIGDTLPQINRAAIRQYQEKVPGFQFPFLLLSDLENEKDPLLSYQVRRAYGMYDEQEKLLQQALFIIDRSGQIEWSQTGPKQSPSTPDAIRKLLKKP</sequence>
<dbReference type="GO" id="GO:0016209">
    <property type="term" value="F:antioxidant activity"/>
    <property type="evidence" value="ECO:0007669"/>
    <property type="project" value="InterPro"/>
</dbReference>
<evidence type="ECO:0000256" key="1">
    <source>
        <dbReference type="SAM" id="MobiDB-lite"/>
    </source>
</evidence>
<accession>A0A3B1DPR3</accession>
<organism evidence="3">
    <name type="scientific">hydrothermal vent metagenome</name>
    <dbReference type="NCBI Taxonomy" id="652676"/>
    <lineage>
        <taxon>unclassified sequences</taxon>
        <taxon>metagenomes</taxon>
        <taxon>ecological metagenomes</taxon>
    </lineage>
</organism>
<dbReference type="Gene3D" id="3.40.30.10">
    <property type="entry name" value="Glutaredoxin"/>
    <property type="match status" value="1"/>
</dbReference>
<feature type="domain" description="Alkyl hydroperoxide reductase subunit C/ Thiol specific antioxidant" evidence="2">
    <location>
        <begin position="51"/>
        <end position="189"/>
    </location>
</feature>
<reference evidence="3" key="1">
    <citation type="submission" date="2018-06" db="EMBL/GenBank/DDBJ databases">
        <authorList>
            <person name="Zhirakovskaya E."/>
        </authorList>
    </citation>
    <scope>NUCLEOTIDE SEQUENCE</scope>
</reference>
<evidence type="ECO:0000313" key="3">
    <source>
        <dbReference type="EMBL" id="VAX38068.1"/>
    </source>
</evidence>
<proteinExistence type="predicted"/>
<feature type="compositionally biased region" description="Polar residues" evidence="1">
    <location>
        <begin position="189"/>
        <end position="200"/>
    </location>
</feature>
<dbReference type="GO" id="GO:0016491">
    <property type="term" value="F:oxidoreductase activity"/>
    <property type="evidence" value="ECO:0007669"/>
    <property type="project" value="InterPro"/>
</dbReference>
<feature type="region of interest" description="Disordered" evidence="1">
    <location>
        <begin position="189"/>
        <end position="211"/>
    </location>
</feature>
<gene>
    <name evidence="3" type="ORF">MNBD_PLANCTO02-3430</name>
</gene>
<dbReference type="InterPro" id="IPR036249">
    <property type="entry name" value="Thioredoxin-like_sf"/>
</dbReference>
<dbReference type="EMBL" id="UOGL01000163">
    <property type="protein sequence ID" value="VAX38068.1"/>
    <property type="molecule type" value="Genomic_DNA"/>
</dbReference>
<dbReference type="AlphaFoldDB" id="A0A3B1DPR3"/>
<name>A0A3B1DPR3_9ZZZZ</name>
<dbReference type="InterPro" id="IPR000866">
    <property type="entry name" value="AhpC/TSA"/>
</dbReference>